<feature type="transmembrane region" description="Helical" evidence="1">
    <location>
        <begin position="115"/>
        <end position="134"/>
    </location>
</feature>
<comment type="caution">
    <text evidence="2">The sequence shown here is derived from an EMBL/GenBank/DDBJ whole genome shotgun (WGS) entry which is preliminary data.</text>
</comment>
<feature type="transmembrane region" description="Helical" evidence="1">
    <location>
        <begin position="7"/>
        <end position="24"/>
    </location>
</feature>
<proteinExistence type="predicted"/>
<evidence type="ECO:0000313" key="2">
    <source>
        <dbReference type="EMBL" id="PWG02323.1"/>
    </source>
</evidence>
<dbReference type="AlphaFoldDB" id="A0A2U2J1W0"/>
<evidence type="ECO:0000313" key="3">
    <source>
        <dbReference type="Proteomes" id="UP000245916"/>
    </source>
</evidence>
<keyword evidence="3" id="KW-1185">Reference proteome</keyword>
<dbReference type="RefSeq" id="WP_109270464.1">
    <property type="nucleotide sequence ID" value="NZ_QFFF01000001.1"/>
</dbReference>
<dbReference type="OrthoDB" id="7582204at2"/>
<evidence type="ECO:0000256" key="1">
    <source>
        <dbReference type="SAM" id="Phobius"/>
    </source>
</evidence>
<sequence>MSPNAKILIGLAAVLVTTWVYHGPVGVGTTFIDRAESEARRVMAGTEVPGIEVRLGREPLSRLATLSGPADEFQRQGQGELKGLNDLVAEVDGVSDVQWTDEGELRRGVPLILEALIWMMAAYLIGLGLGWLLFGRRRKQSFLD</sequence>
<name>A0A2U2J1W0_9SPHN</name>
<gene>
    <name evidence="2" type="ORF">DF286_05195</name>
</gene>
<protein>
    <submittedName>
        <fullName evidence="2">Uncharacterized protein</fullName>
    </submittedName>
</protein>
<dbReference type="EMBL" id="QFFF01000001">
    <property type="protein sequence ID" value="PWG02323.1"/>
    <property type="molecule type" value="Genomic_DNA"/>
</dbReference>
<accession>A0A2U2J1W0</accession>
<reference evidence="2 3" key="1">
    <citation type="submission" date="2018-05" db="EMBL/GenBank/DDBJ databases">
        <title>Genome of Sphingosinicella humi QZX222.</title>
        <authorList>
            <person name="Qiao Z."/>
            <person name="Wang G."/>
        </authorList>
    </citation>
    <scope>NUCLEOTIDE SEQUENCE [LARGE SCALE GENOMIC DNA]</scope>
    <source>
        <strain evidence="2 3">QZX222</strain>
    </source>
</reference>
<keyword evidence="1" id="KW-0472">Membrane</keyword>
<dbReference type="Proteomes" id="UP000245916">
    <property type="component" value="Unassembled WGS sequence"/>
</dbReference>
<keyword evidence="1" id="KW-0812">Transmembrane</keyword>
<organism evidence="2 3">
    <name type="scientific">Allosphingosinicella humi</name>
    <dbReference type="NCBI Taxonomy" id="2068657"/>
    <lineage>
        <taxon>Bacteria</taxon>
        <taxon>Pseudomonadati</taxon>
        <taxon>Pseudomonadota</taxon>
        <taxon>Alphaproteobacteria</taxon>
        <taxon>Sphingomonadales</taxon>
        <taxon>Sphingomonadaceae</taxon>
        <taxon>Allosphingosinicella</taxon>
    </lineage>
</organism>
<keyword evidence="1" id="KW-1133">Transmembrane helix</keyword>